<dbReference type="InterPro" id="IPR025558">
    <property type="entry name" value="DUF4283"/>
</dbReference>
<evidence type="ECO:0000313" key="2">
    <source>
        <dbReference type="EMBL" id="KAI5429335.1"/>
    </source>
</evidence>
<dbReference type="PANTHER" id="PTHR31286">
    <property type="entry name" value="GLYCINE-RICH CELL WALL STRUCTURAL PROTEIN 1.8-LIKE"/>
    <property type="match status" value="1"/>
</dbReference>
<evidence type="ECO:0000313" key="3">
    <source>
        <dbReference type="Proteomes" id="UP001058974"/>
    </source>
</evidence>
<dbReference type="Proteomes" id="UP001058974">
    <property type="component" value="Chromosome 3"/>
</dbReference>
<dbReference type="InterPro" id="IPR040256">
    <property type="entry name" value="At4g02000-like"/>
</dbReference>
<keyword evidence="3" id="KW-1185">Reference proteome</keyword>
<dbReference type="Gramene" id="Psat03G0408300-T1">
    <property type="protein sequence ID" value="KAI5429335.1"/>
    <property type="gene ID" value="KIW84_034083"/>
</dbReference>
<dbReference type="PANTHER" id="PTHR31286:SF176">
    <property type="entry name" value="DUF4283 DOMAIN PROTEIN"/>
    <property type="match status" value="1"/>
</dbReference>
<protein>
    <recommendedName>
        <fullName evidence="1">DUF4283 domain-containing protein</fullName>
    </recommendedName>
</protein>
<dbReference type="AlphaFoldDB" id="A0A9D5B3Y6"/>
<name>A0A9D5B3Y6_PEA</name>
<organism evidence="2 3">
    <name type="scientific">Pisum sativum</name>
    <name type="common">Garden pea</name>
    <name type="synonym">Lathyrus oleraceus</name>
    <dbReference type="NCBI Taxonomy" id="3888"/>
    <lineage>
        <taxon>Eukaryota</taxon>
        <taxon>Viridiplantae</taxon>
        <taxon>Streptophyta</taxon>
        <taxon>Embryophyta</taxon>
        <taxon>Tracheophyta</taxon>
        <taxon>Spermatophyta</taxon>
        <taxon>Magnoliopsida</taxon>
        <taxon>eudicotyledons</taxon>
        <taxon>Gunneridae</taxon>
        <taxon>Pentapetalae</taxon>
        <taxon>rosids</taxon>
        <taxon>fabids</taxon>
        <taxon>Fabales</taxon>
        <taxon>Fabaceae</taxon>
        <taxon>Papilionoideae</taxon>
        <taxon>50 kb inversion clade</taxon>
        <taxon>NPAAA clade</taxon>
        <taxon>Hologalegina</taxon>
        <taxon>IRL clade</taxon>
        <taxon>Fabeae</taxon>
        <taxon>Lathyrus</taxon>
    </lineage>
</organism>
<accession>A0A9D5B3Y6</accession>
<reference evidence="2 3" key="1">
    <citation type="journal article" date="2022" name="Nat. Genet.">
        <title>Improved pea reference genome and pan-genome highlight genomic features and evolutionary characteristics.</title>
        <authorList>
            <person name="Yang T."/>
            <person name="Liu R."/>
            <person name="Luo Y."/>
            <person name="Hu S."/>
            <person name="Wang D."/>
            <person name="Wang C."/>
            <person name="Pandey M.K."/>
            <person name="Ge S."/>
            <person name="Xu Q."/>
            <person name="Li N."/>
            <person name="Li G."/>
            <person name="Huang Y."/>
            <person name="Saxena R.K."/>
            <person name="Ji Y."/>
            <person name="Li M."/>
            <person name="Yan X."/>
            <person name="He Y."/>
            <person name="Liu Y."/>
            <person name="Wang X."/>
            <person name="Xiang C."/>
            <person name="Varshney R.K."/>
            <person name="Ding H."/>
            <person name="Gao S."/>
            <person name="Zong X."/>
        </authorList>
    </citation>
    <scope>NUCLEOTIDE SEQUENCE [LARGE SCALE GENOMIC DNA]</scope>
    <source>
        <strain evidence="2 3">cv. Zhongwan 6</strain>
    </source>
</reference>
<comment type="caution">
    <text evidence="2">The sequence shown here is derived from an EMBL/GenBank/DDBJ whole genome shotgun (WGS) entry which is preliminary data.</text>
</comment>
<gene>
    <name evidence="2" type="ORF">KIW84_034083</name>
</gene>
<sequence length="264" mass="30373">MTGDFKDRANIVHIARPNCSSSSSSPILTTIVAYNLYLGCVEVRKHNLYGTVVWPKGSTPLTIVALKNKVTPLWKGKAKWGIISLGKWFYEFSFTLLEDVKRVRSSPSWNLQPGYLKLLAWSKDFNHNIHENTSTHVWVRMYGLSKEYWRSKILFFIASSKGTPICTDSFASKPMTGRTFGHYVRVLMELGLSQTLTYKVLVERKNFAFFVEMDYESLLTFCSHCNMTGHDLESCFKVTSKKIDTTHHKINIYLGWSQNKNFLK</sequence>
<evidence type="ECO:0000259" key="1">
    <source>
        <dbReference type="Pfam" id="PF14111"/>
    </source>
</evidence>
<dbReference type="EMBL" id="JAMSHJ010000003">
    <property type="protein sequence ID" value="KAI5429335.1"/>
    <property type="molecule type" value="Genomic_DNA"/>
</dbReference>
<proteinExistence type="predicted"/>
<feature type="domain" description="DUF4283" evidence="1">
    <location>
        <begin position="62"/>
        <end position="127"/>
    </location>
</feature>
<dbReference type="Pfam" id="PF14111">
    <property type="entry name" value="DUF4283"/>
    <property type="match status" value="1"/>
</dbReference>